<dbReference type="PROSITE" id="PS50982">
    <property type="entry name" value="MBD"/>
    <property type="match status" value="1"/>
</dbReference>
<keyword evidence="4" id="KW-0862">Zinc</keyword>
<evidence type="ECO:0000256" key="7">
    <source>
        <dbReference type="ARBA" id="ARBA00023163"/>
    </source>
</evidence>
<accession>A0AAV3PZ06</accession>
<keyword evidence="6" id="KW-0238">DNA-binding</keyword>
<dbReference type="PROSITE" id="PS51050">
    <property type="entry name" value="ZF_CW"/>
    <property type="match status" value="1"/>
</dbReference>
<protein>
    <submittedName>
        <fullName evidence="12">Chromatin/chromatin-binding, or -regulatory protein</fullName>
    </submittedName>
</protein>
<feature type="domain" description="MBD" evidence="10">
    <location>
        <begin position="182"/>
        <end position="256"/>
    </location>
</feature>
<evidence type="ECO:0000256" key="9">
    <source>
        <dbReference type="SAM" id="MobiDB-lite"/>
    </source>
</evidence>
<organism evidence="12 13">
    <name type="scientific">Lithospermum erythrorhizon</name>
    <name type="common">Purple gromwell</name>
    <name type="synonym">Lithospermum officinale var. erythrorhizon</name>
    <dbReference type="NCBI Taxonomy" id="34254"/>
    <lineage>
        <taxon>Eukaryota</taxon>
        <taxon>Viridiplantae</taxon>
        <taxon>Streptophyta</taxon>
        <taxon>Embryophyta</taxon>
        <taxon>Tracheophyta</taxon>
        <taxon>Spermatophyta</taxon>
        <taxon>Magnoliopsida</taxon>
        <taxon>eudicotyledons</taxon>
        <taxon>Gunneridae</taxon>
        <taxon>Pentapetalae</taxon>
        <taxon>asterids</taxon>
        <taxon>lamiids</taxon>
        <taxon>Boraginales</taxon>
        <taxon>Boraginaceae</taxon>
        <taxon>Boraginoideae</taxon>
        <taxon>Lithospermeae</taxon>
        <taxon>Lithospermum</taxon>
    </lineage>
</organism>
<sequence>MEPNPPITIKAKDELDNIGLLKADQTNGIKKKPSNINISSTFFNANGNANQNPIDVDSSELGIDERPQQADQHPENTNNQLVCYNSSAGGGDIVPVPDPDHTPLAPKSFSRFHSRILPSVGAFTVQCGHCLKWRLIPTKEKYEQIREHISEKPFYCEIAQEWRPEISCDDPTDISQDGSRPWAIDKPNIAQPPPGWERLLRIRGEGGTRFADVYYLTPSGKRLRSIIEVEKYLSQNPQYLEEGVRLSQFSFQIPRPLQENHVRKRPALLHDGNGSGASLFAEPSEVNGIELISPETTEFQLGDQKLCNANGNASLAELSDEPKRNATKKRRHNP</sequence>
<proteinExistence type="predicted"/>
<dbReference type="PANTHER" id="PTHR12396">
    <property type="entry name" value="METHYL-CPG BINDING PROTEIN, MBD"/>
    <property type="match status" value="1"/>
</dbReference>
<evidence type="ECO:0000256" key="4">
    <source>
        <dbReference type="ARBA" id="ARBA00022833"/>
    </source>
</evidence>
<feature type="region of interest" description="Disordered" evidence="9">
    <location>
        <begin position="312"/>
        <end position="334"/>
    </location>
</feature>
<dbReference type="PANTHER" id="PTHR12396:SF0">
    <property type="entry name" value="METHYL-CPG BINDING DOMAIN PROTEIN-LIKE, ISOFORM C"/>
    <property type="match status" value="1"/>
</dbReference>
<evidence type="ECO:0000256" key="1">
    <source>
        <dbReference type="ARBA" id="ARBA00004123"/>
    </source>
</evidence>
<keyword evidence="7" id="KW-0804">Transcription</keyword>
<dbReference type="GO" id="GO:0003677">
    <property type="term" value="F:DNA binding"/>
    <property type="evidence" value="ECO:0007669"/>
    <property type="project" value="UniProtKB-KW"/>
</dbReference>
<dbReference type="GO" id="GO:0008270">
    <property type="term" value="F:zinc ion binding"/>
    <property type="evidence" value="ECO:0007669"/>
    <property type="project" value="UniProtKB-KW"/>
</dbReference>
<keyword evidence="3" id="KW-0863">Zinc-finger</keyword>
<dbReference type="Pfam" id="PF01429">
    <property type="entry name" value="MBD"/>
    <property type="match status" value="1"/>
</dbReference>
<evidence type="ECO:0000313" key="13">
    <source>
        <dbReference type="Proteomes" id="UP001454036"/>
    </source>
</evidence>
<evidence type="ECO:0000256" key="6">
    <source>
        <dbReference type="ARBA" id="ARBA00023125"/>
    </source>
</evidence>
<comment type="caution">
    <text evidence="12">The sequence shown here is derived from an EMBL/GenBank/DDBJ whole genome shotgun (WGS) entry which is preliminary data.</text>
</comment>
<keyword evidence="2" id="KW-0479">Metal-binding</keyword>
<dbReference type="GO" id="GO:0000118">
    <property type="term" value="C:histone deacetylase complex"/>
    <property type="evidence" value="ECO:0007669"/>
    <property type="project" value="UniProtKB-ARBA"/>
</dbReference>
<evidence type="ECO:0000259" key="11">
    <source>
        <dbReference type="PROSITE" id="PS51050"/>
    </source>
</evidence>
<dbReference type="InterPro" id="IPR001739">
    <property type="entry name" value="Methyl_CpG_DNA-bd"/>
</dbReference>
<feature type="compositionally biased region" description="Basic residues" evidence="9">
    <location>
        <begin position="325"/>
        <end position="334"/>
    </location>
</feature>
<name>A0AAV3PZ06_LITER</name>
<reference evidence="12 13" key="1">
    <citation type="submission" date="2024-01" db="EMBL/GenBank/DDBJ databases">
        <title>The complete chloroplast genome sequence of Lithospermum erythrorhizon: insights into the phylogenetic relationship among Boraginaceae species and the maternal lineages of purple gromwells.</title>
        <authorList>
            <person name="Okada T."/>
            <person name="Watanabe K."/>
        </authorList>
    </citation>
    <scope>NUCLEOTIDE SEQUENCE [LARGE SCALE GENOMIC DNA]</scope>
</reference>
<dbReference type="AlphaFoldDB" id="A0AAV3PZ06"/>
<dbReference type="Gene3D" id="3.30.890.10">
    <property type="entry name" value="Methyl-cpg-binding Protein 2, Chain A"/>
    <property type="match status" value="1"/>
</dbReference>
<dbReference type="Pfam" id="PF07496">
    <property type="entry name" value="zf-CW"/>
    <property type="match status" value="1"/>
</dbReference>
<dbReference type="Proteomes" id="UP001454036">
    <property type="component" value="Unassembled WGS sequence"/>
</dbReference>
<evidence type="ECO:0000256" key="5">
    <source>
        <dbReference type="ARBA" id="ARBA00023015"/>
    </source>
</evidence>
<dbReference type="EMBL" id="BAABME010002881">
    <property type="protein sequence ID" value="GAA0156518.1"/>
    <property type="molecule type" value="Genomic_DNA"/>
</dbReference>
<dbReference type="FunFam" id="3.30.890.10:FF:000012">
    <property type="entry name" value="Methyl-CpG-binding domain-containing protein 1"/>
    <property type="match status" value="1"/>
</dbReference>
<keyword evidence="8" id="KW-0539">Nucleus</keyword>
<evidence type="ECO:0000259" key="10">
    <source>
        <dbReference type="PROSITE" id="PS50982"/>
    </source>
</evidence>
<dbReference type="SMART" id="SM00391">
    <property type="entry name" value="MBD"/>
    <property type="match status" value="1"/>
</dbReference>
<gene>
    <name evidence="12" type="ORF">LIER_14002</name>
</gene>
<keyword evidence="5" id="KW-0805">Transcription regulation</keyword>
<keyword evidence="13" id="KW-1185">Reference proteome</keyword>
<evidence type="ECO:0000313" key="12">
    <source>
        <dbReference type="EMBL" id="GAA0156518.1"/>
    </source>
</evidence>
<dbReference type="CDD" id="cd01396">
    <property type="entry name" value="MeCP2_MBD"/>
    <property type="match status" value="1"/>
</dbReference>
<dbReference type="InterPro" id="IPR016177">
    <property type="entry name" value="DNA-bd_dom_sf"/>
</dbReference>
<evidence type="ECO:0000256" key="8">
    <source>
        <dbReference type="ARBA" id="ARBA00023242"/>
    </source>
</evidence>
<dbReference type="Gene3D" id="3.30.40.100">
    <property type="match status" value="1"/>
</dbReference>
<evidence type="ECO:0000256" key="2">
    <source>
        <dbReference type="ARBA" id="ARBA00022723"/>
    </source>
</evidence>
<comment type="subcellular location">
    <subcellularLocation>
        <location evidence="1">Nucleus</location>
    </subcellularLocation>
</comment>
<dbReference type="InterPro" id="IPR011124">
    <property type="entry name" value="Znf_CW"/>
</dbReference>
<evidence type="ECO:0000256" key="3">
    <source>
        <dbReference type="ARBA" id="ARBA00022771"/>
    </source>
</evidence>
<dbReference type="SUPFAM" id="SSF54171">
    <property type="entry name" value="DNA-binding domain"/>
    <property type="match status" value="1"/>
</dbReference>
<feature type="domain" description="CW-type" evidence="11">
    <location>
        <begin position="117"/>
        <end position="176"/>
    </location>
</feature>